<keyword evidence="9" id="KW-1185">Reference proteome</keyword>
<dbReference type="OrthoDB" id="6433058at2759"/>
<dbReference type="PANTHER" id="PTHR24300:SF403">
    <property type="entry name" value="CYTOCHROME P450 306A1"/>
    <property type="match status" value="1"/>
</dbReference>
<dbReference type="GO" id="GO:0006082">
    <property type="term" value="P:organic acid metabolic process"/>
    <property type="evidence" value="ECO:0007669"/>
    <property type="project" value="TreeGrafter"/>
</dbReference>
<proteinExistence type="inferred from homology"/>
<evidence type="ECO:0000313" key="8">
    <source>
        <dbReference type="EMBL" id="KFM83597.1"/>
    </source>
</evidence>
<dbReference type="OMA" id="RFICEDK"/>
<evidence type="ECO:0000256" key="3">
    <source>
        <dbReference type="ARBA" id="ARBA00022723"/>
    </source>
</evidence>
<evidence type="ECO:0000256" key="6">
    <source>
        <dbReference type="PIRSR" id="PIRSR602403-1"/>
    </source>
</evidence>
<comment type="cofactor">
    <cofactor evidence="6">
        <name>heme</name>
        <dbReference type="ChEBI" id="CHEBI:30413"/>
    </cofactor>
</comment>
<feature type="binding site" description="axial binding residue" evidence="6">
    <location>
        <position position="42"/>
    </location>
    <ligand>
        <name>heme</name>
        <dbReference type="ChEBI" id="CHEBI:30413"/>
    </ligand>
    <ligandPart>
        <name>Fe</name>
        <dbReference type="ChEBI" id="CHEBI:18248"/>
    </ligandPart>
</feature>
<dbReference type="GO" id="GO:0016712">
    <property type="term" value="F:oxidoreductase activity, acting on paired donors, with incorporation or reduction of molecular oxygen, reduced flavin or flavoprotein as one donor, and incorporation of one atom of oxygen"/>
    <property type="evidence" value="ECO:0007669"/>
    <property type="project" value="TreeGrafter"/>
</dbReference>
<dbReference type="GO" id="GO:0005506">
    <property type="term" value="F:iron ion binding"/>
    <property type="evidence" value="ECO:0007669"/>
    <property type="project" value="InterPro"/>
</dbReference>
<dbReference type="AlphaFoldDB" id="A0A087V1V8"/>
<keyword evidence="3 6" id="KW-0479">Metal-binding</keyword>
<dbReference type="InterPro" id="IPR002403">
    <property type="entry name" value="Cyt_P450_E_grp-IV"/>
</dbReference>
<sequence length="79" mass="9041">MNLDPEVFEEPETFNPRRYLNSEGRRIKISGPYPFGLGKRSCVGESFAQVEVFLIIASLLQNFELHPGDNDESLKLVER</sequence>
<dbReference type="InterPro" id="IPR050182">
    <property type="entry name" value="Cytochrome_P450_fam2"/>
</dbReference>
<dbReference type="GO" id="GO:0008395">
    <property type="term" value="F:steroid hydroxylase activity"/>
    <property type="evidence" value="ECO:0007669"/>
    <property type="project" value="TreeGrafter"/>
</dbReference>
<gene>
    <name evidence="8" type="ORF">X975_25225</name>
</gene>
<dbReference type="PRINTS" id="PR00465">
    <property type="entry name" value="EP450IV"/>
</dbReference>
<comment type="similarity">
    <text evidence="2 7">Belongs to the cytochrome P450 family.</text>
</comment>
<dbReference type="SUPFAM" id="SSF48264">
    <property type="entry name" value="Cytochrome P450"/>
    <property type="match status" value="1"/>
</dbReference>
<reference evidence="8 9" key="1">
    <citation type="submission" date="2013-11" db="EMBL/GenBank/DDBJ databases">
        <title>Genome sequencing of Stegodyphus mimosarum.</title>
        <authorList>
            <person name="Bechsgaard J."/>
        </authorList>
    </citation>
    <scope>NUCLEOTIDE SEQUENCE [LARGE SCALE GENOMIC DNA]</scope>
</reference>
<evidence type="ECO:0000256" key="2">
    <source>
        <dbReference type="ARBA" id="ARBA00010617"/>
    </source>
</evidence>
<dbReference type="InterPro" id="IPR001128">
    <property type="entry name" value="Cyt_P450"/>
</dbReference>
<keyword evidence="5 7" id="KW-0503">Monooxygenase</keyword>
<keyword evidence="4 6" id="KW-0408">Iron</keyword>
<comment type="function">
    <text evidence="1">May be involved in the metabolism of insect hormones and in the breakdown of synthetic insecticides.</text>
</comment>
<evidence type="ECO:0000256" key="7">
    <source>
        <dbReference type="RuleBase" id="RU000461"/>
    </source>
</evidence>
<dbReference type="GO" id="GO:0006805">
    <property type="term" value="P:xenobiotic metabolic process"/>
    <property type="evidence" value="ECO:0007669"/>
    <property type="project" value="TreeGrafter"/>
</dbReference>
<dbReference type="Pfam" id="PF00067">
    <property type="entry name" value="p450"/>
    <property type="match status" value="1"/>
</dbReference>
<dbReference type="GO" id="GO:0020037">
    <property type="term" value="F:heme binding"/>
    <property type="evidence" value="ECO:0007669"/>
    <property type="project" value="InterPro"/>
</dbReference>
<evidence type="ECO:0000313" key="9">
    <source>
        <dbReference type="Proteomes" id="UP000054359"/>
    </source>
</evidence>
<dbReference type="Proteomes" id="UP000054359">
    <property type="component" value="Unassembled WGS sequence"/>
</dbReference>
<dbReference type="InterPro" id="IPR036396">
    <property type="entry name" value="Cyt_P450_sf"/>
</dbReference>
<dbReference type="EMBL" id="KL868864">
    <property type="protein sequence ID" value="KFM83597.1"/>
    <property type="molecule type" value="Genomic_DNA"/>
</dbReference>
<accession>A0A087V1V8</accession>
<dbReference type="PROSITE" id="PS00086">
    <property type="entry name" value="CYTOCHROME_P450"/>
    <property type="match status" value="1"/>
</dbReference>
<evidence type="ECO:0000256" key="4">
    <source>
        <dbReference type="ARBA" id="ARBA00023004"/>
    </source>
</evidence>
<organism evidence="8 9">
    <name type="scientific">Stegodyphus mimosarum</name>
    <name type="common">African social velvet spider</name>
    <dbReference type="NCBI Taxonomy" id="407821"/>
    <lineage>
        <taxon>Eukaryota</taxon>
        <taxon>Metazoa</taxon>
        <taxon>Ecdysozoa</taxon>
        <taxon>Arthropoda</taxon>
        <taxon>Chelicerata</taxon>
        <taxon>Arachnida</taxon>
        <taxon>Araneae</taxon>
        <taxon>Araneomorphae</taxon>
        <taxon>Entelegynae</taxon>
        <taxon>Eresoidea</taxon>
        <taxon>Eresidae</taxon>
        <taxon>Stegodyphus</taxon>
    </lineage>
</organism>
<name>A0A087V1V8_STEMI</name>
<dbReference type="GO" id="GO:0005789">
    <property type="term" value="C:endoplasmic reticulum membrane"/>
    <property type="evidence" value="ECO:0007669"/>
    <property type="project" value="UniProtKB-SubCell"/>
</dbReference>
<evidence type="ECO:0000256" key="5">
    <source>
        <dbReference type="ARBA" id="ARBA00023033"/>
    </source>
</evidence>
<feature type="non-terminal residue" evidence="8">
    <location>
        <position position="79"/>
    </location>
</feature>
<dbReference type="PANTHER" id="PTHR24300">
    <property type="entry name" value="CYTOCHROME P450 508A4-RELATED"/>
    <property type="match status" value="1"/>
</dbReference>
<protein>
    <submittedName>
        <fullName evidence="8">Putative cytochrome P450 CYP36A1</fullName>
    </submittedName>
</protein>
<keyword evidence="7" id="KW-0560">Oxidoreductase</keyword>
<keyword evidence="6 7" id="KW-0349">Heme</keyword>
<dbReference type="Gene3D" id="1.10.630.10">
    <property type="entry name" value="Cytochrome P450"/>
    <property type="match status" value="1"/>
</dbReference>
<dbReference type="InterPro" id="IPR017972">
    <property type="entry name" value="Cyt_P450_CS"/>
</dbReference>
<evidence type="ECO:0000256" key="1">
    <source>
        <dbReference type="ARBA" id="ARBA00003690"/>
    </source>
</evidence>
<dbReference type="STRING" id="407821.A0A087V1V8"/>